<dbReference type="Pfam" id="PF10358">
    <property type="entry name" value="NT-C2"/>
    <property type="match status" value="1"/>
</dbReference>
<comment type="caution">
    <text evidence="3">The sequence shown here is derived from an EMBL/GenBank/DDBJ whole genome shotgun (WGS) entry which is preliminary data.</text>
</comment>
<feature type="compositionally biased region" description="Basic and acidic residues" evidence="1">
    <location>
        <begin position="647"/>
        <end position="664"/>
    </location>
</feature>
<dbReference type="AlphaFoldDB" id="A0AAV5C9Z7"/>
<protein>
    <recommendedName>
        <fullName evidence="2">C2 NT-type domain-containing protein</fullName>
    </recommendedName>
</protein>
<feature type="region of interest" description="Disordered" evidence="1">
    <location>
        <begin position="278"/>
        <end position="298"/>
    </location>
</feature>
<gene>
    <name evidence="3" type="primary">ga11811</name>
    <name evidence="3" type="ORF">PR202_ga11811</name>
</gene>
<reference evidence="3" key="2">
    <citation type="submission" date="2021-12" db="EMBL/GenBank/DDBJ databases">
        <title>Resequencing data analysis of finger millet.</title>
        <authorList>
            <person name="Hatakeyama M."/>
            <person name="Aluri S."/>
            <person name="Balachadran M.T."/>
            <person name="Sivarajan S.R."/>
            <person name="Poveda L."/>
            <person name="Shimizu-Inatsugi R."/>
            <person name="Schlapbach R."/>
            <person name="Sreeman S.M."/>
            <person name="Shimizu K.K."/>
        </authorList>
    </citation>
    <scope>NUCLEOTIDE SEQUENCE</scope>
</reference>
<dbReference type="PANTHER" id="PTHR31182">
    <property type="entry name" value="C2 NT-TYPE DOMAIN-CONTAINING PROTEIN"/>
    <property type="match status" value="1"/>
</dbReference>
<feature type="compositionally biased region" description="Low complexity" evidence="1">
    <location>
        <begin position="206"/>
        <end position="225"/>
    </location>
</feature>
<dbReference type="InterPro" id="IPR019448">
    <property type="entry name" value="NT-C2"/>
</dbReference>
<proteinExistence type="predicted"/>
<feature type="region of interest" description="Disordered" evidence="1">
    <location>
        <begin position="647"/>
        <end position="679"/>
    </location>
</feature>
<evidence type="ECO:0000313" key="3">
    <source>
        <dbReference type="EMBL" id="GJM95107.1"/>
    </source>
</evidence>
<evidence type="ECO:0000313" key="4">
    <source>
        <dbReference type="Proteomes" id="UP001054889"/>
    </source>
</evidence>
<evidence type="ECO:0000256" key="1">
    <source>
        <dbReference type="SAM" id="MobiDB-lite"/>
    </source>
</evidence>
<dbReference type="PROSITE" id="PS51840">
    <property type="entry name" value="C2_NT"/>
    <property type="match status" value="1"/>
</dbReference>
<name>A0AAV5C9Z7_ELECO</name>
<feature type="compositionally biased region" description="Acidic residues" evidence="1">
    <location>
        <begin position="280"/>
        <end position="295"/>
    </location>
</feature>
<feature type="region of interest" description="Disordered" evidence="1">
    <location>
        <begin position="200"/>
        <end position="227"/>
    </location>
</feature>
<evidence type="ECO:0000259" key="2">
    <source>
        <dbReference type="PROSITE" id="PS51840"/>
    </source>
</evidence>
<sequence>MVARMMRWPRPPPARNFRVRLVVRRAEGLPPPPAPLSPEGSPEVGAEVYVEVSWKGQKMSPLSSLRRAQRPPRNQTRKEALVAGVAVQADAEDGPAAAAAPAAVAWEEEFERDATLTATSHREAAAFHPWDVSFSVVSESNKISKSKLVLGNASLNLADYTSTAEQEIEIILPLSVPSGATDPAPSLHLTLSLAELRIPQQSPDTSQRSVVVSPVSPSSGDSLPSGKDDVSVIKVGLRNLKILRDLVSTRRFRKTNQDYDGMEEKYYVHSDGAEFSCDTDSLDDDLDEKEQDEDLGGSTVRKSFSYGSLHTINVGALLYAPKIDGDDEGWVHYSHKNSDASYHVEQVSSSTAEEHISVPIRRKRSILPVRWRKTKLPKAKGEPLLKQYGEEGGDDIDYDRRLLTPSDGSVSEHIILLSQGSNGSTNSMASIFGDDDFVVGNWESKEVFSRDGHLKLSTQVFFASIDQRSERAAGESACTALVAVVADWFQANDNMMPIRSQFDSLIREGSLEWRKLCENETYRERFPDKHFDLETVLHAKIRPLTVAPSKSFIGFFHPEGTEDITGFDFLDGAMSFDSIWDEISRAAECSTEKPTLYIVSWNDHFFVLKVEANAYYIIDTLGERLTEGCNQAYILKFDDHTMIHKVPAEKQEDPDSSERLKDSSESSTEQDSGTDSEECELVLKGKDTCKEYIKSFLAAIPIRELQADIKKGLVASTPLHHRLQIEFHYTESCPKEITMTAPLPAAEVPFEFCWPEPPPLPGMEVAVTDPLGLEVAVTHSPAMEISVTPVVAVV</sequence>
<dbReference type="PANTHER" id="PTHR31182:SF6">
    <property type="entry name" value="EXPRESSED PROTEIN"/>
    <property type="match status" value="1"/>
</dbReference>
<keyword evidence="4" id="KW-1185">Reference proteome</keyword>
<reference evidence="3" key="1">
    <citation type="journal article" date="2018" name="DNA Res.">
        <title>Multiple hybrid de novo genome assembly of finger millet, an orphan allotetraploid crop.</title>
        <authorList>
            <person name="Hatakeyama M."/>
            <person name="Aluri S."/>
            <person name="Balachadran M.T."/>
            <person name="Sivarajan S.R."/>
            <person name="Patrignani A."/>
            <person name="Gruter S."/>
            <person name="Poveda L."/>
            <person name="Shimizu-Inatsugi R."/>
            <person name="Baeten J."/>
            <person name="Francoijs K.J."/>
            <person name="Nataraja K.N."/>
            <person name="Reddy Y.A.N."/>
            <person name="Phadnis S."/>
            <person name="Ravikumar R.L."/>
            <person name="Schlapbach R."/>
            <person name="Sreeman S.M."/>
            <person name="Shimizu K.K."/>
        </authorList>
    </citation>
    <scope>NUCLEOTIDE SEQUENCE</scope>
</reference>
<dbReference type="Proteomes" id="UP001054889">
    <property type="component" value="Unassembled WGS sequence"/>
</dbReference>
<dbReference type="EMBL" id="BQKI01000005">
    <property type="protein sequence ID" value="GJM95107.1"/>
    <property type="molecule type" value="Genomic_DNA"/>
</dbReference>
<feature type="domain" description="C2 NT-type" evidence="2">
    <location>
        <begin position="7"/>
        <end position="195"/>
    </location>
</feature>
<accession>A0AAV5C9Z7</accession>
<organism evidence="3 4">
    <name type="scientific">Eleusine coracana subsp. coracana</name>
    <dbReference type="NCBI Taxonomy" id="191504"/>
    <lineage>
        <taxon>Eukaryota</taxon>
        <taxon>Viridiplantae</taxon>
        <taxon>Streptophyta</taxon>
        <taxon>Embryophyta</taxon>
        <taxon>Tracheophyta</taxon>
        <taxon>Spermatophyta</taxon>
        <taxon>Magnoliopsida</taxon>
        <taxon>Liliopsida</taxon>
        <taxon>Poales</taxon>
        <taxon>Poaceae</taxon>
        <taxon>PACMAD clade</taxon>
        <taxon>Chloridoideae</taxon>
        <taxon>Cynodonteae</taxon>
        <taxon>Eleusininae</taxon>
        <taxon>Eleusine</taxon>
    </lineage>
</organism>